<accession>A0ACB5TRZ9</accession>
<dbReference type="EMBL" id="BSXS01008789">
    <property type="protein sequence ID" value="GME93664.1"/>
    <property type="molecule type" value="Genomic_DNA"/>
</dbReference>
<name>A0ACB5TRZ9_AMBMO</name>
<evidence type="ECO:0000313" key="2">
    <source>
        <dbReference type="Proteomes" id="UP001165064"/>
    </source>
</evidence>
<comment type="caution">
    <text evidence="1">The sequence shown here is derived from an EMBL/GenBank/DDBJ whole genome shotgun (WGS) entry which is preliminary data.</text>
</comment>
<protein>
    <submittedName>
        <fullName evidence="1">Unnamed protein product</fullName>
    </submittedName>
</protein>
<reference evidence="1" key="1">
    <citation type="submission" date="2023-04" db="EMBL/GenBank/DDBJ databases">
        <title>Ambrosiozyma monospora NBRC 10751.</title>
        <authorList>
            <person name="Ichikawa N."/>
            <person name="Sato H."/>
            <person name="Tonouchi N."/>
        </authorList>
    </citation>
    <scope>NUCLEOTIDE SEQUENCE</scope>
    <source>
        <strain evidence="1">NBRC 10751</strain>
    </source>
</reference>
<dbReference type="Proteomes" id="UP001165064">
    <property type="component" value="Unassembled WGS sequence"/>
</dbReference>
<organism evidence="1 2">
    <name type="scientific">Ambrosiozyma monospora</name>
    <name type="common">Yeast</name>
    <name type="synonym">Endomycopsis monosporus</name>
    <dbReference type="NCBI Taxonomy" id="43982"/>
    <lineage>
        <taxon>Eukaryota</taxon>
        <taxon>Fungi</taxon>
        <taxon>Dikarya</taxon>
        <taxon>Ascomycota</taxon>
        <taxon>Saccharomycotina</taxon>
        <taxon>Pichiomycetes</taxon>
        <taxon>Pichiales</taxon>
        <taxon>Pichiaceae</taxon>
        <taxon>Ambrosiozyma</taxon>
    </lineage>
</organism>
<evidence type="ECO:0000313" key="1">
    <source>
        <dbReference type="EMBL" id="GME93664.1"/>
    </source>
</evidence>
<keyword evidence="2" id="KW-1185">Reference proteome</keyword>
<proteinExistence type="predicted"/>
<gene>
    <name evidence="1" type="ORF">Amon02_000937900</name>
</gene>
<sequence>MRLLKEYKLNDVLLDNRSSEDIRFEDLVTSMINKRFELGCDKPLWNLIIYDKRTLVLYGDHLVGDGTSFRNFHTEFLKCLKEASSGEIVDGLSYTGLDSTIYRESQFATRDIYPAQNKIINYWVTPQYFAWCVLKYLIPSLFILFNMLRPKNKYEPKKENPFFVEESNQAMRREYHLKFINVSSDNVNKLLKLSRRYNVKLTSLLINIGLLAISPITGNHDVALSIPANIRGRINHKKAHSLCNNFTDMFGLYMGEIEIDIESLQNLGIDKRLH</sequence>